<dbReference type="InterPro" id="IPR039420">
    <property type="entry name" value="WalR-like"/>
</dbReference>
<feature type="domain" description="OmpR/PhoB-type" evidence="11">
    <location>
        <begin position="125"/>
        <end position="222"/>
    </location>
</feature>
<dbReference type="Pfam" id="PF00072">
    <property type="entry name" value="Response_reg"/>
    <property type="match status" value="1"/>
</dbReference>
<keyword evidence="6" id="KW-0804">Transcription</keyword>
<dbReference type="GO" id="GO:0000976">
    <property type="term" value="F:transcription cis-regulatory region binding"/>
    <property type="evidence" value="ECO:0007669"/>
    <property type="project" value="TreeGrafter"/>
</dbReference>
<evidence type="ECO:0000313" key="13">
    <source>
        <dbReference type="Proteomes" id="UP000886891"/>
    </source>
</evidence>
<dbReference type="Gene3D" id="3.40.50.2300">
    <property type="match status" value="1"/>
</dbReference>
<keyword evidence="4" id="KW-0805">Transcription regulation</keyword>
<gene>
    <name evidence="12" type="ORF">IAB14_06750</name>
</gene>
<evidence type="ECO:0000256" key="3">
    <source>
        <dbReference type="ARBA" id="ARBA00023012"/>
    </source>
</evidence>
<reference evidence="12" key="2">
    <citation type="journal article" date="2021" name="PeerJ">
        <title>Extensive microbial diversity within the chicken gut microbiome revealed by metagenomics and culture.</title>
        <authorList>
            <person name="Gilroy R."/>
            <person name="Ravi A."/>
            <person name="Getino M."/>
            <person name="Pursley I."/>
            <person name="Horton D.L."/>
            <person name="Alikhan N.F."/>
            <person name="Baker D."/>
            <person name="Gharbi K."/>
            <person name="Hall N."/>
            <person name="Watson M."/>
            <person name="Adriaenssens E.M."/>
            <person name="Foster-Nyarko E."/>
            <person name="Jarju S."/>
            <person name="Secka A."/>
            <person name="Antonio M."/>
            <person name="Oren A."/>
            <person name="Chaudhuri R.R."/>
            <person name="La Ragione R."/>
            <person name="Hildebrand F."/>
            <person name="Pallen M.J."/>
        </authorList>
    </citation>
    <scope>NUCLEOTIDE SEQUENCE</scope>
    <source>
        <strain evidence="12">23406</strain>
    </source>
</reference>
<sequence>MKLLLIEDNKQLSDALDAVLRRERYLVETAADGATGLELAMTGLYDLILLDILLPVKSGWDVLRELRAAEVKTPVILLSALGRETDKINGLDLGADDYLSKPFSNLELLARIRAVTRRKGEFYLDDALTFGTVSLSLSRHCLEGNGKSVNLSVKEFEIMRYLMEKPSFVAEKENLIAKIWGFDEYESNSLEVYISFLRKKLNFLEADFTITAVRGVGYQLVKKQ</sequence>
<keyword evidence="2 8" id="KW-0597">Phosphoprotein</keyword>
<dbReference type="Pfam" id="PF00486">
    <property type="entry name" value="Trans_reg_C"/>
    <property type="match status" value="1"/>
</dbReference>
<dbReference type="GO" id="GO:0032993">
    <property type="term" value="C:protein-DNA complex"/>
    <property type="evidence" value="ECO:0007669"/>
    <property type="project" value="TreeGrafter"/>
</dbReference>
<feature type="DNA-binding region" description="OmpR/PhoB-type" evidence="9">
    <location>
        <begin position="125"/>
        <end position="222"/>
    </location>
</feature>
<dbReference type="Proteomes" id="UP000886891">
    <property type="component" value="Unassembled WGS sequence"/>
</dbReference>
<organism evidence="12 13">
    <name type="scientific">Candidatus Stercoripulliclostridium merdipullorum</name>
    <dbReference type="NCBI Taxonomy" id="2840952"/>
    <lineage>
        <taxon>Bacteria</taxon>
        <taxon>Bacillati</taxon>
        <taxon>Bacillota</taxon>
        <taxon>Clostridia</taxon>
        <taxon>Eubacteriales</taxon>
        <taxon>Candidatus Stercoripulliclostridium</taxon>
    </lineage>
</organism>
<feature type="modified residue" description="4-aspartylphosphate" evidence="8">
    <location>
        <position position="51"/>
    </location>
</feature>
<protein>
    <recommendedName>
        <fullName evidence="1">Stage 0 sporulation protein A homolog</fullName>
    </recommendedName>
</protein>
<evidence type="ECO:0000256" key="9">
    <source>
        <dbReference type="PROSITE-ProRule" id="PRU01091"/>
    </source>
</evidence>
<dbReference type="InterPro" id="IPR001789">
    <property type="entry name" value="Sig_transdc_resp-reg_receiver"/>
</dbReference>
<reference evidence="12" key="1">
    <citation type="submission" date="2020-10" db="EMBL/GenBank/DDBJ databases">
        <authorList>
            <person name="Gilroy R."/>
        </authorList>
    </citation>
    <scope>NUCLEOTIDE SEQUENCE</scope>
    <source>
        <strain evidence="12">23406</strain>
    </source>
</reference>
<dbReference type="SUPFAM" id="SSF52172">
    <property type="entry name" value="CheY-like"/>
    <property type="match status" value="1"/>
</dbReference>
<evidence type="ECO:0000259" key="11">
    <source>
        <dbReference type="PROSITE" id="PS51755"/>
    </source>
</evidence>
<name>A0A9D1SYD4_9FIRM</name>
<keyword evidence="5 9" id="KW-0238">DNA-binding</keyword>
<dbReference type="GO" id="GO:0006355">
    <property type="term" value="P:regulation of DNA-templated transcription"/>
    <property type="evidence" value="ECO:0007669"/>
    <property type="project" value="InterPro"/>
</dbReference>
<dbReference type="SUPFAM" id="SSF46894">
    <property type="entry name" value="C-terminal effector domain of the bipartite response regulators"/>
    <property type="match status" value="1"/>
</dbReference>
<evidence type="ECO:0000313" key="12">
    <source>
        <dbReference type="EMBL" id="HIV00792.1"/>
    </source>
</evidence>
<evidence type="ECO:0000256" key="4">
    <source>
        <dbReference type="ARBA" id="ARBA00023015"/>
    </source>
</evidence>
<proteinExistence type="predicted"/>
<evidence type="ECO:0000256" key="8">
    <source>
        <dbReference type="PROSITE-ProRule" id="PRU00169"/>
    </source>
</evidence>
<evidence type="ECO:0000256" key="2">
    <source>
        <dbReference type="ARBA" id="ARBA00022553"/>
    </source>
</evidence>
<dbReference type="InterPro" id="IPR036388">
    <property type="entry name" value="WH-like_DNA-bd_sf"/>
</dbReference>
<dbReference type="InterPro" id="IPR016032">
    <property type="entry name" value="Sig_transdc_resp-reg_C-effctor"/>
</dbReference>
<dbReference type="SMART" id="SM00862">
    <property type="entry name" value="Trans_reg_C"/>
    <property type="match status" value="1"/>
</dbReference>
<dbReference type="InterPro" id="IPR011006">
    <property type="entry name" value="CheY-like_superfamily"/>
</dbReference>
<dbReference type="EMBL" id="DVOH01000055">
    <property type="protein sequence ID" value="HIV00792.1"/>
    <property type="molecule type" value="Genomic_DNA"/>
</dbReference>
<accession>A0A9D1SYD4</accession>
<dbReference type="Gene3D" id="1.10.10.10">
    <property type="entry name" value="Winged helix-like DNA-binding domain superfamily/Winged helix DNA-binding domain"/>
    <property type="match status" value="1"/>
</dbReference>
<dbReference type="PROSITE" id="PS51755">
    <property type="entry name" value="OMPR_PHOB"/>
    <property type="match status" value="1"/>
</dbReference>
<feature type="domain" description="Response regulatory" evidence="10">
    <location>
        <begin position="2"/>
        <end position="116"/>
    </location>
</feature>
<evidence type="ECO:0000256" key="6">
    <source>
        <dbReference type="ARBA" id="ARBA00023163"/>
    </source>
</evidence>
<evidence type="ECO:0000256" key="1">
    <source>
        <dbReference type="ARBA" id="ARBA00018672"/>
    </source>
</evidence>
<comment type="caution">
    <text evidence="12">The sequence shown here is derived from an EMBL/GenBank/DDBJ whole genome shotgun (WGS) entry which is preliminary data.</text>
</comment>
<dbReference type="PROSITE" id="PS50110">
    <property type="entry name" value="RESPONSE_REGULATORY"/>
    <property type="match status" value="1"/>
</dbReference>
<dbReference type="Gene3D" id="6.10.250.690">
    <property type="match status" value="1"/>
</dbReference>
<evidence type="ECO:0000259" key="10">
    <source>
        <dbReference type="PROSITE" id="PS50110"/>
    </source>
</evidence>
<dbReference type="GO" id="GO:0000156">
    <property type="term" value="F:phosphorelay response regulator activity"/>
    <property type="evidence" value="ECO:0007669"/>
    <property type="project" value="TreeGrafter"/>
</dbReference>
<evidence type="ECO:0000256" key="7">
    <source>
        <dbReference type="ARBA" id="ARBA00024867"/>
    </source>
</evidence>
<evidence type="ECO:0000256" key="5">
    <source>
        <dbReference type="ARBA" id="ARBA00023125"/>
    </source>
</evidence>
<comment type="function">
    <text evidence="7">May play the central regulatory role in sporulation. It may be an element of the effector pathway responsible for the activation of sporulation genes in response to nutritional stress. Spo0A may act in concert with spo0H (a sigma factor) to control the expression of some genes that are critical to the sporulation process.</text>
</comment>
<dbReference type="PANTHER" id="PTHR48111:SF22">
    <property type="entry name" value="REGULATOR OF RPOS"/>
    <property type="match status" value="1"/>
</dbReference>
<keyword evidence="3" id="KW-0902">Two-component regulatory system</keyword>
<dbReference type="GO" id="GO:0005829">
    <property type="term" value="C:cytosol"/>
    <property type="evidence" value="ECO:0007669"/>
    <property type="project" value="TreeGrafter"/>
</dbReference>
<dbReference type="AlphaFoldDB" id="A0A9D1SYD4"/>
<dbReference type="CDD" id="cd00383">
    <property type="entry name" value="trans_reg_C"/>
    <property type="match status" value="1"/>
</dbReference>
<dbReference type="InterPro" id="IPR001867">
    <property type="entry name" value="OmpR/PhoB-type_DNA-bd"/>
</dbReference>
<dbReference type="SMART" id="SM00448">
    <property type="entry name" value="REC"/>
    <property type="match status" value="1"/>
</dbReference>
<dbReference type="PANTHER" id="PTHR48111">
    <property type="entry name" value="REGULATOR OF RPOS"/>
    <property type="match status" value="1"/>
</dbReference>